<keyword evidence="4" id="KW-0548">Nucleotidyltransferase</keyword>
<evidence type="ECO:0000256" key="5">
    <source>
        <dbReference type="ARBA" id="ARBA00022723"/>
    </source>
</evidence>
<evidence type="ECO:0000256" key="4">
    <source>
        <dbReference type="ARBA" id="ARBA00022695"/>
    </source>
</evidence>
<keyword evidence="7" id="KW-0067">ATP-binding</keyword>
<dbReference type="Pfam" id="PF01909">
    <property type="entry name" value="NTP_transf_2"/>
    <property type="match status" value="1"/>
</dbReference>
<organism evidence="11">
    <name type="scientific">marine sediment metagenome</name>
    <dbReference type="NCBI Taxonomy" id="412755"/>
    <lineage>
        <taxon>unclassified sequences</taxon>
        <taxon>metagenomes</taxon>
        <taxon>ecological metagenomes</taxon>
    </lineage>
</organism>
<dbReference type="EMBL" id="LAZR01004033">
    <property type="protein sequence ID" value="KKN12426.1"/>
    <property type="molecule type" value="Genomic_DNA"/>
</dbReference>
<accession>A0A0F9QGW3</accession>
<protein>
    <recommendedName>
        <fullName evidence="10">Polymerase nucleotidyl transferase domain-containing protein</fullName>
    </recommendedName>
</protein>
<dbReference type="AlphaFoldDB" id="A0A0F9QGW3"/>
<reference evidence="11" key="1">
    <citation type="journal article" date="2015" name="Nature">
        <title>Complex archaea that bridge the gap between prokaryotes and eukaryotes.</title>
        <authorList>
            <person name="Spang A."/>
            <person name="Saw J.H."/>
            <person name="Jorgensen S.L."/>
            <person name="Zaremba-Niedzwiedzka K."/>
            <person name="Martijn J."/>
            <person name="Lind A.E."/>
            <person name="van Eijk R."/>
            <person name="Schleper C."/>
            <person name="Guy L."/>
            <person name="Ettema T.J."/>
        </authorList>
    </citation>
    <scope>NUCLEOTIDE SEQUENCE</scope>
</reference>
<evidence type="ECO:0000256" key="2">
    <source>
        <dbReference type="ARBA" id="ARBA00022649"/>
    </source>
</evidence>
<dbReference type="InterPro" id="IPR002934">
    <property type="entry name" value="Polymerase_NTP_transf_dom"/>
</dbReference>
<keyword evidence="2" id="KW-1277">Toxin-antitoxin system</keyword>
<gene>
    <name evidence="11" type="ORF">LCGC14_1016500</name>
</gene>
<comment type="similarity">
    <text evidence="9">Belongs to the MntA antitoxin family.</text>
</comment>
<keyword evidence="5" id="KW-0479">Metal-binding</keyword>
<dbReference type="SUPFAM" id="SSF81301">
    <property type="entry name" value="Nucleotidyltransferase"/>
    <property type="match status" value="1"/>
</dbReference>
<comment type="cofactor">
    <cofactor evidence="1">
        <name>Mg(2+)</name>
        <dbReference type="ChEBI" id="CHEBI:18420"/>
    </cofactor>
</comment>
<comment type="caution">
    <text evidence="11">The sequence shown here is derived from an EMBL/GenBank/DDBJ whole genome shotgun (WGS) entry which is preliminary data.</text>
</comment>
<dbReference type="InterPro" id="IPR043519">
    <property type="entry name" value="NT_sf"/>
</dbReference>
<proteinExistence type="inferred from homology"/>
<dbReference type="PANTHER" id="PTHR33571">
    <property type="entry name" value="SSL8005 PROTEIN"/>
    <property type="match status" value="1"/>
</dbReference>
<evidence type="ECO:0000256" key="6">
    <source>
        <dbReference type="ARBA" id="ARBA00022741"/>
    </source>
</evidence>
<dbReference type="PANTHER" id="PTHR33571:SF14">
    <property type="entry name" value="PROTEIN ADENYLYLTRANSFERASE MJ0435-RELATED"/>
    <property type="match status" value="1"/>
</dbReference>
<evidence type="ECO:0000256" key="9">
    <source>
        <dbReference type="ARBA" id="ARBA00038276"/>
    </source>
</evidence>
<name>A0A0F9QGW3_9ZZZZ</name>
<evidence type="ECO:0000259" key="10">
    <source>
        <dbReference type="Pfam" id="PF01909"/>
    </source>
</evidence>
<evidence type="ECO:0000313" key="11">
    <source>
        <dbReference type="EMBL" id="KKN12426.1"/>
    </source>
</evidence>
<keyword evidence="6" id="KW-0547">Nucleotide-binding</keyword>
<dbReference type="InterPro" id="IPR052038">
    <property type="entry name" value="Type-VII_TA_antitoxin"/>
</dbReference>
<dbReference type="GO" id="GO:0046872">
    <property type="term" value="F:metal ion binding"/>
    <property type="evidence" value="ECO:0007669"/>
    <property type="project" value="UniProtKB-KW"/>
</dbReference>
<evidence type="ECO:0000256" key="8">
    <source>
        <dbReference type="ARBA" id="ARBA00022842"/>
    </source>
</evidence>
<keyword evidence="3" id="KW-0808">Transferase</keyword>
<sequence>MRNNLGLTKDIEEKVISILRDCGAKRISIFGSYIRGEATPESDLDIIVEFKEGISLLDLVGFEMDLSEQLGIKVELLTEKAISPYIIEDVLAEAKVIYS</sequence>
<keyword evidence="8" id="KW-0460">Magnesium</keyword>
<dbReference type="Gene3D" id="3.30.460.10">
    <property type="entry name" value="Beta Polymerase, domain 2"/>
    <property type="match status" value="1"/>
</dbReference>
<dbReference type="GO" id="GO:0005524">
    <property type="term" value="F:ATP binding"/>
    <property type="evidence" value="ECO:0007669"/>
    <property type="project" value="UniProtKB-KW"/>
</dbReference>
<feature type="domain" description="Polymerase nucleotidyl transferase" evidence="10">
    <location>
        <begin position="15"/>
        <end position="96"/>
    </location>
</feature>
<evidence type="ECO:0000256" key="1">
    <source>
        <dbReference type="ARBA" id="ARBA00001946"/>
    </source>
</evidence>
<dbReference type="GO" id="GO:0016779">
    <property type="term" value="F:nucleotidyltransferase activity"/>
    <property type="evidence" value="ECO:0007669"/>
    <property type="project" value="UniProtKB-KW"/>
</dbReference>
<dbReference type="CDD" id="cd05403">
    <property type="entry name" value="NT_KNTase_like"/>
    <property type="match status" value="1"/>
</dbReference>
<evidence type="ECO:0000256" key="3">
    <source>
        <dbReference type="ARBA" id="ARBA00022679"/>
    </source>
</evidence>
<evidence type="ECO:0000256" key="7">
    <source>
        <dbReference type="ARBA" id="ARBA00022840"/>
    </source>
</evidence>